<dbReference type="RefSeq" id="WP_264793770.1">
    <property type="nucleotide sequence ID" value="NZ_BRVS01000001.1"/>
</dbReference>
<gene>
    <name evidence="2" type="ORF">AHIS1636_00140</name>
</gene>
<dbReference type="Pfam" id="PF26421">
    <property type="entry name" value="Avidin_like"/>
    <property type="match status" value="1"/>
</dbReference>
<feature type="compositionally biased region" description="Polar residues" evidence="1">
    <location>
        <begin position="1"/>
        <end position="10"/>
    </location>
</feature>
<comment type="caution">
    <text evidence="2">The sequence shown here is derived from an EMBL/GenBank/DDBJ whole genome shotgun (WGS) entry which is preliminary data.</text>
</comment>
<evidence type="ECO:0000313" key="3">
    <source>
        <dbReference type="Proteomes" id="UP001209654"/>
    </source>
</evidence>
<proteinExistence type="predicted"/>
<evidence type="ECO:0000256" key="1">
    <source>
        <dbReference type="SAM" id="MobiDB-lite"/>
    </source>
</evidence>
<organism evidence="2 3">
    <name type="scientific">Arthrobacter mangrovi</name>
    <dbReference type="NCBI Taxonomy" id="2966350"/>
    <lineage>
        <taxon>Bacteria</taxon>
        <taxon>Bacillati</taxon>
        <taxon>Actinomycetota</taxon>
        <taxon>Actinomycetes</taxon>
        <taxon>Micrococcales</taxon>
        <taxon>Micrococcaceae</taxon>
        <taxon>Arthrobacter</taxon>
    </lineage>
</organism>
<protein>
    <recommendedName>
        <fullName evidence="4">N-acetylglutamate synthase</fullName>
    </recommendedName>
</protein>
<accession>A0ABQ5MPD5</accession>
<feature type="region of interest" description="Disordered" evidence="1">
    <location>
        <begin position="1"/>
        <end position="45"/>
    </location>
</feature>
<keyword evidence="3" id="KW-1185">Reference proteome</keyword>
<evidence type="ECO:0008006" key="4">
    <source>
        <dbReference type="Google" id="ProtNLM"/>
    </source>
</evidence>
<dbReference type="Proteomes" id="UP001209654">
    <property type="component" value="Unassembled WGS sequence"/>
</dbReference>
<feature type="compositionally biased region" description="Low complexity" evidence="1">
    <location>
        <begin position="17"/>
        <end position="35"/>
    </location>
</feature>
<evidence type="ECO:0000313" key="2">
    <source>
        <dbReference type="EMBL" id="GLB65575.1"/>
    </source>
</evidence>
<reference evidence="2 3" key="1">
    <citation type="journal article" date="2023" name="Int. J. Syst. Evol. Microbiol.">
        <title>Arthrobacter mangrovi sp. nov., an actinobacterium isolated from the rhizosphere of a mangrove.</title>
        <authorList>
            <person name="Hamada M."/>
            <person name="Saitou S."/>
            <person name="Enomoto N."/>
            <person name="Nanri K."/>
            <person name="Hidaka K."/>
            <person name="Miura T."/>
            <person name="Tamura T."/>
        </authorList>
    </citation>
    <scope>NUCLEOTIDE SEQUENCE [LARGE SCALE GENOMIC DNA]</scope>
    <source>
        <strain evidence="2 3">NBRC 112813</strain>
    </source>
</reference>
<name>A0ABQ5MPD5_9MICC</name>
<sequence length="164" mass="17477">MSDPASPTTVNEREIADPAAHAPAEPGEAIGSPGPESEDPPAEPAAAAAVIDGRHFAPVSNTATGEVGATTVFHYHQDGKVIWAEYSGGAVVRGYLVGTRSGDRMSFRYSHLNIDLQTASGVCETRIAVLDDGRVQFRETWQWESRPEHGTSIVEELAVPGERP</sequence>
<dbReference type="InterPro" id="IPR058595">
    <property type="entry name" value="Avidin-like"/>
</dbReference>
<dbReference type="EMBL" id="BRVS01000001">
    <property type="protein sequence ID" value="GLB65575.1"/>
    <property type="molecule type" value="Genomic_DNA"/>
</dbReference>